<feature type="domain" description="Helicase C-terminal" evidence="13">
    <location>
        <begin position="651"/>
        <end position="814"/>
    </location>
</feature>
<evidence type="ECO:0000256" key="5">
    <source>
        <dbReference type="ARBA" id="ARBA00022801"/>
    </source>
</evidence>
<dbReference type="PROSITE" id="PS00518">
    <property type="entry name" value="ZF_RING_1"/>
    <property type="match status" value="1"/>
</dbReference>
<evidence type="ECO:0000256" key="3">
    <source>
        <dbReference type="ARBA" id="ARBA00022741"/>
    </source>
</evidence>
<dbReference type="InterPro" id="IPR027417">
    <property type="entry name" value="P-loop_NTPase"/>
</dbReference>
<evidence type="ECO:0000313" key="14">
    <source>
        <dbReference type="EMBL" id="KAK4192478.1"/>
    </source>
</evidence>
<evidence type="ECO:0000256" key="7">
    <source>
        <dbReference type="ARBA" id="ARBA00022833"/>
    </source>
</evidence>
<dbReference type="Gene3D" id="3.30.40.10">
    <property type="entry name" value="Zinc/RING finger domain, C3HC4 (zinc finger)"/>
    <property type="match status" value="1"/>
</dbReference>
<dbReference type="Gene3D" id="3.40.50.10810">
    <property type="entry name" value="Tandem AAA-ATPase domain"/>
    <property type="match status" value="1"/>
</dbReference>
<dbReference type="PROSITE" id="PS50089">
    <property type="entry name" value="ZF_RING_2"/>
    <property type="match status" value="1"/>
</dbReference>
<dbReference type="PANTHER" id="PTHR45626:SF16">
    <property type="entry name" value="ATP-DEPENDENT HELICASE ULS1"/>
    <property type="match status" value="1"/>
</dbReference>
<evidence type="ECO:0000313" key="15">
    <source>
        <dbReference type="Proteomes" id="UP001302126"/>
    </source>
</evidence>
<dbReference type="InterPro" id="IPR038718">
    <property type="entry name" value="SNF2-like_sf"/>
</dbReference>
<dbReference type="InterPro" id="IPR049730">
    <property type="entry name" value="SNF2/RAD54-like_C"/>
</dbReference>
<dbReference type="InterPro" id="IPR000330">
    <property type="entry name" value="SNF2_N"/>
</dbReference>
<dbReference type="PROSITE" id="PS51192">
    <property type="entry name" value="HELICASE_ATP_BIND_1"/>
    <property type="match status" value="1"/>
</dbReference>
<dbReference type="InterPro" id="IPR001650">
    <property type="entry name" value="Helicase_C-like"/>
</dbReference>
<dbReference type="InterPro" id="IPR017907">
    <property type="entry name" value="Znf_RING_CS"/>
</dbReference>
<evidence type="ECO:0000256" key="1">
    <source>
        <dbReference type="ARBA" id="ARBA00007025"/>
    </source>
</evidence>
<comment type="similarity">
    <text evidence="1">Belongs to the SNF2/RAD54 helicase family.</text>
</comment>
<keyword evidence="3" id="KW-0547">Nucleotide-binding</keyword>
<dbReference type="GO" id="GO:0005634">
    <property type="term" value="C:nucleus"/>
    <property type="evidence" value="ECO:0007669"/>
    <property type="project" value="TreeGrafter"/>
</dbReference>
<dbReference type="SMART" id="SM00487">
    <property type="entry name" value="DEXDc"/>
    <property type="match status" value="1"/>
</dbReference>
<organism evidence="14 15">
    <name type="scientific">Podospora australis</name>
    <dbReference type="NCBI Taxonomy" id="1536484"/>
    <lineage>
        <taxon>Eukaryota</taxon>
        <taxon>Fungi</taxon>
        <taxon>Dikarya</taxon>
        <taxon>Ascomycota</taxon>
        <taxon>Pezizomycotina</taxon>
        <taxon>Sordariomycetes</taxon>
        <taxon>Sordariomycetidae</taxon>
        <taxon>Sordariales</taxon>
        <taxon>Podosporaceae</taxon>
        <taxon>Podospora</taxon>
    </lineage>
</organism>
<dbReference type="InterPro" id="IPR027370">
    <property type="entry name" value="Znf-RING_euk"/>
</dbReference>
<feature type="domain" description="Helicase ATP-binding" evidence="12">
    <location>
        <begin position="91"/>
        <end position="281"/>
    </location>
</feature>
<keyword evidence="8" id="KW-0067">ATP-binding</keyword>
<gene>
    <name evidence="14" type="ORF">QBC35DRAFT_373347</name>
</gene>
<dbReference type="CDD" id="cd18008">
    <property type="entry name" value="DEXDc_SHPRH-like"/>
    <property type="match status" value="1"/>
</dbReference>
<dbReference type="SUPFAM" id="SSF52540">
    <property type="entry name" value="P-loop containing nucleoside triphosphate hydrolases"/>
    <property type="match status" value="2"/>
</dbReference>
<feature type="region of interest" description="Disordered" evidence="10">
    <location>
        <begin position="574"/>
        <end position="625"/>
    </location>
</feature>
<dbReference type="GO" id="GO:0000724">
    <property type="term" value="P:double-strand break repair via homologous recombination"/>
    <property type="evidence" value="ECO:0007669"/>
    <property type="project" value="TreeGrafter"/>
</dbReference>
<dbReference type="GO" id="GO:0008094">
    <property type="term" value="F:ATP-dependent activity, acting on DNA"/>
    <property type="evidence" value="ECO:0007669"/>
    <property type="project" value="TreeGrafter"/>
</dbReference>
<dbReference type="EMBL" id="MU864354">
    <property type="protein sequence ID" value="KAK4192478.1"/>
    <property type="molecule type" value="Genomic_DNA"/>
</dbReference>
<dbReference type="Proteomes" id="UP001302126">
    <property type="component" value="Unassembled WGS sequence"/>
</dbReference>
<keyword evidence="15" id="KW-1185">Reference proteome</keyword>
<dbReference type="PROSITE" id="PS51194">
    <property type="entry name" value="HELICASE_CTER"/>
    <property type="match status" value="1"/>
</dbReference>
<dbReference type="Pfam" id="PF13445">
    <property type="entry name" value="zf-RING_UBOX"/>
    <property type="match status" value="1"/>
</dbReference>
<dbReference type="SMART" id="SM00490">
    <property type="entry name" value="HELICc"/>
    <property type="match status" value="1"/>
</dbReference>
<reference evidence="14" key="1">
    <citation type="journal article" date="2023" name="Mol. Phylogenet. Evol.">
        <title>Genome-scale phylogeny and comparative genomics of the fungal order Sordariales.</title>
        <authorList>
            <person name="Hensen N."/>
            <person name="Bonometti L."/>
            <person name="Westerberg I."/>
            <person name="Brannstrom I.O."/>
            <person name="Guillou S."/>
            <person name="Cros-Aarteil S."/>
            <person name="Calhoun S."/>
            <person name="Haridas S."/>
            <person name="Kuo A."/>
            <person name="Mondo S."/>
            <person name="Pangilinan J."/>
            <person name="Riley R."/>
            <person name="LaButti K."/>
            <person name="Andreopoulos B."/>
            <person name="Lipzen A."/>
            <person name="Chen C."/>
            <person name="Yan M."/>
            <person name="Daum C."/>
            <person name="Ng V."/>
            <person name="Clum A."/>
            <person name="Steindorff A."/>
            <person name="Ohm R.A."/>
            <person name="Martin F."/>
            <person name="Silar P."/>
            <person name="Natvig D.O."/>
            <person name="Lalanne C."/>
            <person name="Gautier V."/>
            <person name="Ament-Velasquez S.L."/>
            <person name="Kruys A."/>
            <person name="Hutchinson M.I."/>
            <person name="Powell A.J."/>
            <person name="Barry K."/>
            <person name="Miller A.N."/>
            <person name="Grigoriev I.V."/>
            <person name="Debuchy R."/>
            <person name="Gladieux P."/>
            <person name="Hiltunen Thoren M."/>
            <person name="Johannesson H."/>
        </authorList>
    </citation>
    <scope>NUCLEOTIDE SEQUENCE</scope>
    <source>
        <strain evidence="14">PSN309</strain>
    </source>
</reference>
<evidence type="ECO:0000256" key="10">
    <source>
        <dbReference type="SAM" id="MobiDB-lite"/>
    </source>
</evidence>
<comment type="caution">
    <text evidence="14">The sequence shown here is derived from an EMBL/GenBank/DDBJ whole genome shotgun (WGS) entry which is preliminary data.</text>
</comment>
<evidence type="ECO:0000256" key="4">
    <source>
        <dbReference type="ARBA" id="ARBA00022771"/>
    </source>
</evidence>
<proteinExistence type="inferred from homology"/>
<dbReference type="GO" id="GO:0016787">
    <property type="term" value="F:hydrolase activity"/>
    <property type="evidence" value="ECO:0007669"/>
    <property type="project" value="UniProtKB-KW"/>
</dbReference>
<dbReference type="Gene3D" id="3.40.50.300">
    <property type="entry name" value="P-loop containing nucleotide triphosphate hydrolases"/>
    <property type="match status" value="1"/>
</dbReference>
<feature type="compositionally biased region" description="Basic residues" evidence="10">
    <location>
        <begin position="585"/>
        <end position="602"/>
    </location>
</feature>
<keyword evidence="6" id="KW-0347">Helicase</keyword>
<dbReference type="AlphaFoldDB" id="A0AAN6X344"/>
<keyword evidence="2" id="KW-0479">Metal-binding</keyword>
<name>A0AAN6X344_9PEZI</name>
<feature type="compositionally biased region" description="Acidic residues" evidence="10">
    <location>
        <begin position="516"/>
        <end position="539"/>
    </location>
</feature>
<dbReference type="GO" id="GO:0008270">
    <property type="term" value="F:zinc ion binding"/>
    <property type="evidence" value="ECO:0007669"/>
    <property type="project" value="UniProtKB-KW"/>
</dbReference>
<accession>A0AAN6X344</accession>
<evidence type="ECO:0000256" key="6">
    <source>
        <dbReference type="ARBA" id="ARBA00022806"/>
    </source>
</evidence>
<keyword evidence="4 9" id="KW-0863">Zinc-finger</keyword>
<sequence length="826" mass="93460">MSLAAITQRANNIDFSAVLDAQGYPLHPRLANFLEDDAPHDPDREKKEIVDLLSNIQSDADALEAEMAATPGGMRCPLYDHQKIALNWMTKMETGTNKGGILGDDMGLGKTITTLALMLSRQSPTAVKTNLIIGPVALIKQWEQEIQKKLSPTHKLSVLLLHQKRKVAYSEIKRYDVALTTYGSIAAEWRAYEKHIEQRKASALYTEEADAELAKKCPLLHPRSKFYRIILDEAQCIKNKDTQGAKGVHKIDATYHWCLTGTPIMNNVTELYSLFRFLRIKPYCDFKLFQRAFKSLGPRNTSTDYTRSQAMEQLRVILQATMLRRMKDSKINGKPLLTLPPKTQHSELVQFSEEERQFYMDLETRSQVVLNRYLRANTVGKNYSNILVLLLRLRQACCHPHLTEFETVVPAEDDGSSLILAKGMDEDVVKRIKEKSLECPICWDAVDDPTILLPCGHFVCTECYSSLGDRVARQNISEGNEASGIRCPECRGNSTKSIKYNVFLNAHMPEKLGAGEEELADISDRENSDDEEDDRDSDNESVGSLADFVVDDNADELDDDDDARLDAELSAAVKLKKEKDSQSTKKVRKKTAKSKKGRKPKSKDKGKSKDEPIHPSQLKSLRDEASKNIAARRRYMKYLEDNWEDSAKVTKVIELLKEIQITDEKTIIFSQWTSLLDLVECQVKSKIPDVEYCRYTGKMSRAQRDEAVADFVENPKNRIMLVSLRAGNAGLNLTVASRVIICDPFWNPFIENQAVDRAHRIGQQREVQIHRILIQGTVEDRILTLQEQKRELVDSALGDGKDGQNARLNNAELRYLFGVGNLPGRL</sequence>
<dbReference type="CDD" id="cd18793">
    <property type="entry name" value="SF2_C_SNF"/>
    <property type="match status" value="1"/>
</dbReference>
<reference evidence="14" key="2">
    <citation type="submission" date="2023-05" db="EMBL/GenBank/DDBJ databases">
        <authorList>
            <consortium name="Lawrence Berkeley National Laboratory"/>
            <person name="Steindorff A."/>
            <person name="Hensen N."/>
            <person name="Bonometti L."/>
            <person name="Westerberg I."/>
            <person name="Brannstrom I.O."/>
            <person name="Guillou S."/>
            <person name="Cros-Aarteil S."/>
            <person name="Calhoun S."/>
            <person name="Haridas S."/>
            <person name="Kuo A."/>
            <person name="Mondo S."/>
            <person name="Pangilinan J."/>
            <person name="Riley R."/>
            <person name="Labutti K."/>
            <person name="Andreopoulos B."/>
            <person name="Lipzen A."/>
            <person name="Chen C."/>
            <person name="Yanf M."/>
            <person name="Daum C."/>
            <person name="Ng V."/>
            <person name="Clum A."/>
            <person name="Ohm R."/>
            <person name="Martin F."/>
            <person name="Silar P."/>
            <person name="Natvig D."/>
            <person name="Lalanne C."/>
            <person name="Gautier V."/>
            <person name="Ament-Velasquez S.L."/>
            <person name="Kruys A."/>
            <person name="Hutchinson M.I."/>
            <person name="Powell A.J."/>
            <person name="Barry K."/>
            <person name="Miller A.N."/>
            <person name="Grigoriev I.V."/>
            <person name="Debuchy R."/>
            <person name="Gladieux P."/>
            <person name="Thoren M.H."/>
            <person name="Johannesson H."/>
        </authorList>
    </citation>
    <scope>NUCLEOTIDE SEQUENCE</scope>
    <source>
        <strain evidence="14">PSN309</strain>
    </source>
</reference>
<dbReference type="SUPFAM" id="SSF57850">
    <property type="entry name" value="RING/U-box"/>
    <property type="match status" value="1"/>
</dbReference>
<evidence type="ECO:0000259" key="12">
    <source>
        <dbReference type="PROSITE" id="PS51192"/>
    </source>
</evidence>
<protein>
    <submittedName>
        <fullName evidence="14">SWI/SNF family DNA-dependent ATPase</fullName>
    </submittedName>
</protein>
<feature type="domain" description="RING-type" evidence="11">
    <location>
        <begin position="439"/>
        <end position="491"/>
    </location>
</feature>
<keyword evidence="7" id="KW-0862">Zinc</keyword>
<dbReference type="GO" id="GO:0004386">
    <property type="term" value="F:helicase activity"/>
    <property type="evidence" value="ECO:0007669"/>
    <property type="project" value="UniProtKB-KW"/>
</dbReference>
<evidence type="ECO:0000256" key="9">
    <source>
        <dbReference type="PROSITE-ProRule" id="PRU00175"/>
    </source>
</evidence>
<dbReference type="InterPro" id="IPR014001">
    <property type="entry name" value="Helicase_ATP-bd"/>
</dbReference>
<dbReference type="InterPro" id="IPR013083">
    <property type="entry name" value="Znf_RING/FYVE/PHD"/>
</dbReference>
<feature type="compositionally biased region" description="Basic and acidic residues" evidence="10">
    <location>
        <begin position="603"/>
        <end position="613"/>
    </location>
</feature>
<evidence type="ECO:0000259" key="11">
    <source>
        <dbReference type="PROSITE" id="PS50089"/>
    </source>
</evidence>
<dbReference type="InterPro" id="IPR050628">
    <property type="entry name" value="SNF2_RAD54_helicase_TF"/>
</dbReference>
<evidence type="ECO:0000256" key="2">
    <source>
        <dbReference type="ARBA" id="ARBA00022723"/>
    </source>
</evidence>
<feature type="compositionally biased region" description="Acidic residues" evidence="10">
    <location>
        <begin position="549"/>
        <end position="560"/>
    </location>
</feature>
<evidence type="ECO:0000256" key="8">
    <source>
        <dbReference type="ARBA" id="ARBA00022840"/>
    </source>
</evidence>
<dbReference type="Pfam" id="PF00176">
    <property type="entry name" value="SNF2-rel_dom"/>
    <property type="match status" value="1"/>
</dbReference>
<keyword evidence="5" id="KW-0378">Hydrolase</keyword>
<dbReference type="GO" id="GO:0005524">
    <property type="term" value="F:ATP binding"/>
    <property type="evidence" value="ECO:0007669"/>
    <property type="project" value="UniProtKB-KW"/>
</dbReference>
<dbReference type="Pfam" id="PF00271">
    <property type="entry name" value="Helicase_C"/>
    <property type="match status" value="1"/>
</dbReference>
<dbReference type="SMART" id="SM00184">
    <property type="entry name" value="RING"/>
    <property type="match status" value="1"/>
</dbReference>
<dbReference type="PANTHER" id="PTHR45626">
    <property type="entry name" value="TRANSCRIPTION TERMINATION FACTOR 2-RELATED"/>
    <property type="match status" value="1"/>
</dbReference>
<evidence type="ECO:0000259" key="13">
    <source>
        <dbReference type="PROSITE" id="PS51194"/>
    </source>
</evidence>
<feature type="region of interest" description="Disordered" evidence="10">
    <location>
        <begin position="516"/>
        <end position="560"/>
    </location>
</feature>
<dbReference type="InterPro" id="IPR001841">
    <property type="entry name" value="Znf_RING"/>
</dbReference>
<dbReference type="GO" id="GO:0005737">
    <property type="term" value="C:cytoplasm"/>
    <property type="evidence" value="ECO:0007669"/>
    <property type="project" value="TreeGrafter"/>
</dbReference>